<dbReference type="RefSeq" id="WP_167183007.1">
    <property type="nucleotide sequence ID" value="NZ_JAASQL010000001.1"/>
</dbReference>
<dbReference type="InterPro" id="IPR036909">
    <property type="entry name" value="Cyt_c-like_dom_sf"/>
</dbReference>
<feature type="domain" description="Cytochrome C Planctomycete-type" evidence="3">
    <location>
        <begin position="49"/>
        <end position="110"/>
    </location>
</feature>
<evidence type="ECO:0000313" key="5">
    <source>
        <dbReference type="Proteomes" id="UP000745859"/>
    </source>
</evidence>
<accession>A0ABX0U837</accession>
<name>A0ABX0U837_9FLAO</name>
<sequence>MKKLVFFFGIIALLISCKKQVGYSKLAQKKVPKVVDYNFDVRPILSDKCFSCHGPDAKKRFADLRLDTQEGAYSTLKKDANSFVIVPNKPDKSTVYHRIITQDTTQIMPPLNSNLKLSEYEKKIVKKWIEQGAKYDTHWGFKKVEKPALPELETKDWANNEIDYFVAKKLEDNNLQPNSQADKERLLKRVAFDITGLPPSLEMQNRFLNDTSKDAYEKIVDELLASEHYGEKMAGPWMDVARYADSHGYQDDELRTMWPWRDWVIYAFNKNYSYKKFVTYQLAGDMLPTKNVEALLASGFNRNHKLNQEGGIIKEEARIENVTDRTNTFGKAFLGMTFECAKCHDHKYDPISQKNYFETFAFFDKVPFREGKGSTVGKLFAEKPLLKITDSLVKNKLSFINKTPQVDIEVMVMKDVPELRKTQLLNRGAYDDKREVVESSTPNAILPFDETKYQRDRLGLTKWLFDENNPLTSRVYVNRIWQDIFGKGIVKTSGDFGMQGELPTHANLLNWLSADFMEHNWDIKYLIKKIVTSATYKQSSVITKEKLAIDPDNKLLARSSRNRFTTEMIRDHVLASSGLLYRDIGGRSVRVYQPDGLWEVSTAGRGHLTSYIQDKGDLLYKRGLYVFVKRTSLPPVQTVFDGTARDQCEVRRLSTSTPLQALINLNDPTILEASRVLSEKLSQEKGTTSEKILKAFRTIVCRTIKKEEKEILVNYFATQQDYFKEHPNKAKEFIEVGEYPALKNRDTIQVATLMQVIHTIYNMEETIVKS</sequence>
<dbReference type="PANTHER" id="PTHR35889:SF3">
    <property type="entry name" value="F-BOX DOMAIN-CONTAINING PROTEIN"/>
    <property type="match status" value="1"/>
</dbReference>
<dbReference type="PROSITE" id="PS51257">
    <property type="entry name" value="PROKAR_LIPOPROTEIN"/>
    <property type="match status" value="1"/>
</dbReference>
<gene>
    <name evidence="4" type="ORF">FHR24_000354</name>
</gene>
<dbReference type="Pfam" id="PF07635">
    <property type="entry name" value="PSCyt1"/>
    <property type="match status" value="1"/>
</dbReference>
<evidence type="ECO:0000259" key="3">
    <source>
        <dbReference type="Pfam" id="PF07635"/>
    </source>
</evidence>
<evidence type="ECO:0000313" key="4">
    <source>
        <dbReference type="EMBL" id="NIJ43915.1"/>
    </source>
</evidence>
<dbReference type="Proteomes" id="UP000745859">
    <property type="component" value="Unassembled WGS sequence"/>
</dbReference>
<evidence type="ECO:0008006" key="6">
    <source>
        <dbReference type="Google" id="ProtNLM"/>
    </source>
</evidence>
<comment type="caution">
    <text evidence="4">The sequence shown here is derived from an EMBL/GenBank/DDBJ whole genome shotgun (WGS) entry which is preliminary data.</text>
</comment>
<dbReference type="InterPro" id="IPR011429">
    <property type="entry name" value="Cyt_c_Planctomycete-type"/>
</dbReference>
<dbReference type="InterPro" id="IPR011444">
    <property type="entry name" value="DUF1549"/>
</dbReference>
<dbReference type="Pfam" id="PF07587">
    <property type="entry name" value="PSD1"/>
    <property type="match status" value="1"/>
</dbReference>
<evidence type="ECO:0000259" key="2">
    <source>
        <dbReference type="Pfam" id="PF07587"/>
    </source>
</evidence>
<dbReference type="InterPro" id="IPR022655">
    <property type="entry name" value="DUF1553"/>
</dbReference>
<protein>
    <recommendedName>
        <fullName evidence="6">Planctomycete cytochrome C</fullName>
    </recommendedName>
</protein>
<reference evidence="4 5" key="1">
    <citation type="submission" date="2020-03" db="EMBL/GenBank/DDBJ databases">
        <title>Genomic Encyclopedia of Type Strains, Phase IV (KMG-IV): sequencing the most valuable type-strain genomes for metagenomic binning, comparative biology and taxonomic classification.</title>
        <authorList>
            <person name="Goeker M."/>
        </authorList>
    </citation>
    <scope>NUCLEOTIDE SEQUENCE [LARGE SCALE GENOMIC DNA]</scope>
    <source>
        <strain evidence="4 5">DSM 101599</strain>
    </source>
</reference>
<proteinExistence type="predicted"/>
<feature type="domain" description="DUF1553" evidence="2">
    <location>
        <begin position="456"/>
        <end position="715"/>
    </location>
</feature>
<dbReference type="EMBL" id="JAASQL010000001">
    <property type="protein sequence ID" value="NIJ43915.1"/>
    <property type="molecule type" value="Genomic_DNA"/>
</dbReference>
<dbReference type="Pfam" id="PF07583">
    <property type="entry name" value="PSCyt2"/>
    <property type="match status" value="1"/>
</dbReference>
<feature type="domain" description="DUF1549" evidence="1">
    <location>
        <begin position="161"/>
        <end position="366"/>
    </location>
</feature>
<organism evidence="4 5">
    <name type="scientific">Wenyingzhuangia heitensis</name>
    <dbReference type="NCBI Taxonomy" id="1487859"/>
    <lineage>
        <taxon>Bacteria</taxon>
        <taxon>Pseudomonadati</taxon>
        <taxon>Bacteroidota</taxon>
        <taxon>Flavobacteriia</taxon>
        <taxon>Flavobacteriales</taxon>
        <taxon>Flavobacteriaceae</taxon>
        <taxon>Wenyingzhuangia</taxon>
    </lineage>
</organism>
<dbReference type="SUPFAM" id="SSF46626">
    <property type="entry name" value="Cytochrome c"/>
    <property type="match status" value="1"/>
</dbReference>
<dbReference type="PANTHER" id="PTHR35889">
    <property type="entry name" value="CYCLOINULO-OLIGOSACCHARIDE FRUCTANOTRANSFERASE-RELATED"/>
    <property type="match status" value="1"/>
</dbReference>
<evidence type="ECO:0000259" key="1">
    <source>
        <dbReference type="Pfam" id="PF07583"/>
    </source>
</evidence>
<keyword evidence="5" id="KW-1185">Reference proteome</keyword>